<comment type="caution">
    <text evidence="1">The sequence shown here is derived from an EMBL/GenBank/DDBJ whole genome shotgun (WGS) entry which is preliminary data.</text>
</comment>
<sequence>MDKKLVQLYVNWNKMYIFFHKDEFTESDLKMFKNIIKYLFQFFKLTTKNFKYDPSSIINDEIATFKLSLFDEFVKSYKFVNSLASETSEVFNQFLSALDRFFDLYEELTENEMRNRDVFVKWYKSAIVSSSDTIRAISEWYN</sequence>
<organism evidence="1 2">
    <name type="scientific">Funneliformis mosseae</name>
    <name type="common">Endomycorrhizal fungus</name>
    <name type="synonym">Glomus mosseae</name>
    <dbReference type="NCBI Taxonomy" id="27381"/>
    <lineage>
        <taxon>Eukaryota</taxon>
        <taxon>Fungi</taxon>
        <taxon>Fungi incertae sedis</taxon>
        <taxon>Mucoromycota</taxon>
        <taxon>Glomeromycotina</taxon>
        <taxon>Glomeromycetes</taxon>
        <taxon>Glomerales</taxon>
        <taxon>Glomeraceae</taxon>
        <taxon>Funneliformis</taxon>
    </lineage>
</organism>
<evidence type="ECO:0000313" key="2">
    <source>
        <dbReference type="Proteomes" id="UP000789375"/>
    </source>
</evidence>
<dbReference type="EMBL" id="CAJVPP010000424">
    <property type="protein sequence ID" value="CAG8481185.1"/>
    <property type="molecule type" value="Genomic_DNA"/>
</dbReference>
<dbReference type="AlphaFoldDB" id="A0A9N8ZAW6"/>
<name>A0A9N8ZAW6_FUNMO</name>
<accession>A0A9N8ZAW6</accession>
<keyword evidence="2" id="KW-1185">Reference proteome</keyword>
<dbReference type="Proteomes" id="UP000789375">
    <property type="component" value="Unassembled WGS sequence"/>
</dbReference>
<gene>
    <name evidence="1" type="ORF">FMOSSE_LOCUS3031</name>
</gene>
<protein>
    <submittedName>
        <fullName evidence="1">5782_t:CDS:1</fullName>
    </submittedName>
</protein>
<reference evidence="1" key="1">
    <citation type="submission" date="2021-06" db="EMBL/GenBank/DDBJ databases">
        <authorList>
            <person name="Kallberg Y."/>
            <person name="Tangrot J."/>
            <person name="Rosling A."/>
        </authorList>
    </citation>
    <scope>NUCLEOTIDE SEQUENCE</scope>
    <source>
        <strain evidence="1">87-6 pot B 2015</strain>
    </source>
</reference>
<proteinExistence type="predicted"/>
<evidence type="ECO:0000313" key="1">
    <source>
        <dbReference type="EMBL" id="CAG8481185.1"/>
    </source>
</evidence>